<organism evidence="2 3">
    <name type="scientific">Leptolyngbya foveolarum</name>
    <dbReference type="NCBI Taxonomy" id="47253"/>
    <lineage>
        <taxon>Bacteria</taxon>
        <taxon>Bacillati</taxon>
        <taxon>Cyanobacteriota</taxon>
        <taxon>Cyanophyceae</taxon>
        <taxon>Leptolyngbyales</taxon>
        <taxon>Leptolyngbyaceae</taxon>
        <taxon>Leptolyngbya group</taxon>
        <taxon>Leptolyngbya</taxon>
    </lineage>
</organism>
<dbReference type="Pfam" id="PF13439">
    <property type="entry name" value="Glyco_transf_4"/>
    <property type="match status" value="1"/>
</dbReference>
<proteinExistence type="predicted"/>
<comment type="caution">
    <text evidence="2">The sequence shown here is derived from an EMBL/GenBank/DDBJ whole genome shotgun (WGS) entry which is preliminary data.</text>
</comment>
<keyword evidence="2" id="KW-0808">Transferase</keyword>
<dbReference type="Gene3D" id="3.40.50.2000">
    <property type="entry name" value="Glycogen Phosphorylase B"/>
    <property type="match status" value="2"/>
</dbReference>
<dbReference type="SUPFAM" id="SSF53756">
    <property type="entry name" value="UDP-Glycosyltransferase/glycogen phosphorylase"/>
    <property type="match status" value="1"/>
</dbReference>
<dbReference type="GO" id="GO:0016740">
    <property type="term" value="F:transferase activity"/>
    <property type="evidence" value="ECO:0007669"/>
    <property type="project" value="UniProtKB-KW"/>
</dbReference>
<evidence type="ECO:0000259" key="1">
    <source>
        <dbReference type="Pfam" id="PF13439"/>
    </source>
</evidence>
<dbReference type="CDD" id="cd03801">
    <property type="entry name" value="GT4_PimA-like"/>
    <property type="match status" value="1"/>
</dbReference>
<dbReference type="EMBL" id="QBMC01000106">
    <property type="protein sequence ID" value="PZO14596.1"/>
    <property type="molecule type" value="Genomic_DNA"/>
</dbReference>
<dbReference type="PANTHER" id="PTHR12526">
    <property type="entry name" value="GLYCOSYLTRANSFERASE"/>
    <property type="match status" value="1"/>
</dbReference>
<feature type="domain" description="Glycosyltransferase subfamily 4-like N-terminal" evidence="1">
    <location>
        <begin position="17"/>
        <end position="207"/>
    </location>
</feature>
<reference evidence="2 3" key="2">
    <citation type="submission" date="2018-06" db="EMBL/GenBank/DDBJ databases">
        <title>Metagenomic assembly of (sub)arctic Cyanobacteria and their associated microbiome from non-axenic cultures.</title>
        <authorList>
            <person name="Baurain D."/>
        </authorList>
    </citation>
    <scope>NUCLEOTIDE SEQUENCE [LARGE SCALE GENOMIC DNA]</scope>
    <source>
        <strain evidence="2">ULC129bin1</strain>
    </source>
</reference>
<accession>A0A2W4TZZ8</accession>
<evidence type="ECO:0000313" key="2">
    <source>
        <dbReference type="EMBL" id="PZO14596.1"/>
    </source>
</evidence>
<dbReference type="Pfam" id="PF13692">
    <property type="entry name" value="Glyco_trans_1_4"/>
    <property type="match status" value="1"/>
</dbReference>
<gene>
    <name evidence="2" type="ORF">DCF25_14775</name>
</gene>
<dbReference type="AlphaFoldDB" id="A0A2W4TZZ8"/>
<reference evidence="3" key="1">
    <citation type="submission" date="2018-04" db="EMBL/GenBank/DDBJ databases">
        <authorList>
            <person name="Cornet L."/>
        </authorList>
    </citation>
    <scope>NUCLEOTIDE SEQUENCE [LARGE SCALE GENOMIC DNA]</scope>
</reference>
<sequence>MKIAFISYEYPPDTADGGIATYVYQASQMLRARGHEVEVFAGSRDRTSTTSEGGVKVHRLQTMDFNSFAEPIGKVFADRHEVVSFDVLEGPEFGANAREATRLVPDIPFVLKLHTPSRLLLQLNYYQAKTHWMRKAYWYLACLKHRLQPVWGYAPDGAAYYRKVIEADTIEHEHALQADEIATPSHALGHWVTEEWGLNPDRISHVPYPFTLNSNFLTIPANTHTHVVSFIGRLEMRKGVLDLAEAIPIILERHPDVKFRFVGASEPSPNSRLTMRQYLEKRLRAYQSSLEFVGAVAPEAIPTLLANTDICVFPSLWENFPCVCLEAMAAARAIVGSEAGGMSEMLDAGKVGRLIPPGSAAAIAQQVIDLLDDDHARISLGKAARNHLLAEYNIDKIGERQEASYLRAIQSRQFRGDA</sequence>
<protein>
    <submittedName>
        <fullName evidence="2">Glycosyltransferase family 1 protein</fullName>
    </submittedName>
</protein>
<evidence type="ECO:0000313" key="3">
    <source>
        <dbReference type="Proteomes" id="UP000249354"/>
    </source>
</evidence>
<name>A0A2W4TZZ8_9CYAN</name>
<dbReference type="Proteomes" id="UP000249354">
    <property type="component" value="Unassembled WGS sequence"/>
</dbReference>
<dbReference type="InterPro" id="IPR028098">
    <property type="entry name" value="Glyco_trans_4-like_N"/>
</dbReference>